<dbReference type="EMBL" id="QJKJ01000403">
    <property type="protein sequence ID" value="RDY12799.1"/>
    <property type="molecule type" value="Genomic_DNA"/>
</dbReference>
<evidence type="ECO:0000256" key="1">
    <source>
        <dbReference type="SAM" id="MobiDB-lite"/>
    </source>
</evidence>
<sequence>MRVEFYLEALDLWEAVEEDYEVPPLPDNPAMEEYAGDKRIQSMQVLNLMKEFELQKMKEYETIKGYSDKLLCITNKIRLLGTNFVDSRIVEKIMVTVPERYKASITSLENAQEQRRIMSQDHTIEGALLVKSQETGTSKRKKLQEDPARKQ</sequence>
<accession>A0A371ICP9</accession>
<evidence type="ECO:0000313" key="2">
    <source>
        <dbReference type="EMBL" id="RDY12799.1"/>
    </source>
</evidence>
<organism evidence="2 3">
    <name type="scientific">Mucuna pruriens</name>
    <name type="common">Velvet bean</name>
    <name type="synonym">Dolichos pruriens</name>
    <dbReference type="NCBI Taxonomy" id="157652"/>
    <lineage>
        <taxon>Eukaryota</taxon>
        <taxon>Viridiplantae</taxon>
        <taxon>Streptophyta</taxon>
        <taxon>Embryophyta</taxon>
        <taxon>Tracheophyta</taxon>
        <taxon>Spermatophyta</taxon>
        <taxon>Magnoliopsida</taxon>
        <taxon>eudicotyledons</taxon>
        <taxon>Gunneridae</taxon>
        <taxon>Pentapetalae</taxon>
        <taxon>rosids</taxon>
        <taxon>fabids</taxon>
        <taxon>Fabales</taxon>
        <taxon>Fabaceae</taxon>
        <taxon>Papilionoideae</taxon>
        <taxon>50 kb inversion clade</taxon>
        <taxon>NPAAA clade</taxon>
        <taxon>indigoferoid/millettioid clade</taxon>
        <taxon>Phaseoleae</taxon>
        <taxon>Mucuna</taxon>
    </lineage>
</organism>
<keyword evidence="3" id="KW-1185">Reference proteome</keyword>
<evidence type="ECO:0008006" key="4">
    <source>
        <dbReference type="Google" id="ProtNLM"/>
    </source>
</evidence>
<dbReference type="PANTHER" id="PTHR35317">
    <property type="entry name" value="OS04G0629600 PROTEIN"/>
    <property type="match status" value="1"/>
</dbReference>
<proteinExistence type="predicted"/>
<gene>
    <name evidence="2" type="ORF">CR513_02356</name>
</gene>
<name>A0A371ICP9_MUCPR</name>
<dbReference type="Pfam" id="PF14223">
    <property type="entry name" value="Retrotran_gag_2"/>
    <property type="match status" value="1"/>
</dbReference>
<dbReference type="Proteomes" id="UP000257109">
    <property type="component" value="Unassembled WGS sequence"/>
</dbReference>
<comment type="caution">
    <text evidence="2">The sequence shown here is derived from an EMBL/GenBank/DDBJ whole genome shotgun (WGS) entry which is preliminary data.</text>
</comment>
<feature type="non-terminal residue" evidence="2">
    <location>
        <position position="1"/>
    </location>
</feature>
<reference evidence="2" key="1">
    <citation type="submission" date="2018-05" db="EMBL/GenBank/DDBJ databases">
        <title>Draft genome of Mucuna pruriens seed.</title>
        <authorList>
            <person name="Nnadi N.E."/>
            <person name="Vos R."/>
            <person name="Hasami M.H."/>
            <person name="Devisetty U.K."/>
            <person name="Aguiy J.C."/>
        </authorList>
    </citation>
    <scope>NUCLEOTIDE SEQUENCE [LARGE SCALE GENOMIC DNA]</scope>
    <source>
        <strain evidence="2">JCA_2017</strain>
    </source>
</reference>
<feature type="region of interest" description="Disordered" evidence="1">
    <location>
        <begin position="129"/>
        <end position="151"/>
    </location>
</feature>
<dbReference type="AlphaFoldDB" id="A0A371ICP9"/>
<protein>
    <recommendedName>
        <fullName evidence="4">DUF4219 domain-containing protein</fullName>
    </recommendedName>
</protein>
<evidence type="ECO:0000313" key="3">
    <source>
        <dbReference type="Proteomes" id="UP000257109"/>
    </source>
</evidence>
<dbReference type="OrthoDB" id="1931687at2759"/>
<dbReference type="STRING" id="157652.A0A371ICP9"/>
<dbReference type="PANTHER" id="PTHR35317:SF11">
    <property type="entry name" value="CCHC-TYPE DOMAIN-CONTAINING PROTEIN"/>
    <property type="match status" value="1"/>
</dbReference>